<dbReference type="InterPro" id="IPR051786">
    <property type="entry name" value="ASN_synthetase/amidase"/>
</dbReference>
<proteinExistence type="predicted"/>
<dbReference type="InterPro" id="IPR014729">
    <property type="entry name" value="Rossmann-like_a/b/a_fold"/>
</dbReference>
<feature type="domain" description="Asparagine synthetase" evidence="4">
    <location>
        <begin position="116"/>
        <end position="230"/>
    </location>
</feature>
<dbReference type="InterPro" id="IPR001962">
    <property type="entry name" value="Asn_synthase"/>
</dbReference>
<dbReference type="AlphaFoldDB" id="A0A7M1WCJ4"/>
<name>A0A7M1WCJ4_VIBPH</name>
<protein>
    <recommendedName>
        <fullName evidence="2">asparagine synthase (glutamine-hydrolyzing)</fullName>
        <ecNumber evidence="2">6.3.5.4</ecNumber>
    </recommendedName>
</protein>
<dbReference type="GO" id="GO:0004066">
    <property type="term" value="F:asparagine synthase (glutamine-hydrolyzing) activity"/>
    <property type="evidence" value="ECO:0007669"/>
    <property type="project" value="UniProtKB-EC"/>
</dbReference>
<comment type="catalytic activity">
    <reaction evidence="3">
        <text>L-aspartate + L-glutamine + ATP + H2O = L-asparagine + L-glutamate + AMP + diphosphate + H(+)</text>
        <dbReference type="Rhea" id="RHEA:12228"/>
        <dbReference type="ChEBI" id="CHEBI:15377"/>
        <dbReference type="ChEBI" id="CHEBI:15378"/>
        <dbReference type="ChEBI" id="CHEBI:29985"/>
        <dbReference type="ChEBI" id="CHEBI:29991"/>
        <dbReference type="ChEBI" id="CHEBI:30616"/>
        <dbReference type="ChEBI" id="CHEBI:33019"/>
        <dbReference type="ChEBI" id="CHEBI:58048"/>
        <dbReference type="ChEBI" id="CHEBI:58359"/>
        <dbReference type="ChEBI" id="CHEBI:456215"/>
        <dbReference type="EC" id="6.3.5.4"/>
    </reaction>
</comment>
<dbReference type="SUPFAM" id="SSF52402">
    <property type="entry name" value="Adenine nucleotide alpha hydrolases-like"/>
    <property type="match status" value="1"/>
</dbReference>
<dbReference type="Gene3D" id="3.40.50.620">
    <property type="entry name" value="HUPs"/>
    <property type="match status" value="1"/>
</dbReference>
<comment type="pathway">
    <text evidence="1">Amino-acid biosynthesis; L-asparagine biosynthesis; L-asparagine from L-aspartate (L-Gln route): step 1/1.</text>
</comment>
<evidence type="ECO:0000259" key="4">
    <source>
        <dbReference type="Pfam" id="PF00733"/>
    </source>
</evidence>
<dbReference type="PANTHER" id="PTHR43284:SF1">
    <property type="entry name" value="ASPARAGINE SYNTHETASE"/>
    <property type="match status" value="1"/>
</dbReference>
<dbReference type="RefSeq" id="WP_258493267.1">
    <property type="nucleotide sequence ID" value="NZ_JANFTT010000015.1"/>
</dbReference>
<dbReference type="GO" id="GO:0006529">
    <property type="term" value="P:asparagine biosynthetic process"/>
    <property type="evidence" value="ECO:0007669"/>
    <property type="project" value="InterPro"/>
</dbReference>
<evidence type="ECO:0000256" key="1">
    <source>
        <dbReference type="ARBA" id="ARBA00005187"/>
    </source>
</evidence>
<evidence type="ECO:0000256" key="3">
    <source>
        <dbReference type="ARBA" id="ARBA00048741"/>
    </source>
</evidence>
<sequence>MFKDYNGLGSRSYYRREDASSIYSSLEECLHSSPSLTPYIDGTAILSILMKNYSIGNRTLIKGVQRTPWMSYQNEKGLWENLDLPRHGDLRVEPQEASKVLYQHLISELGTFLSNKTTVGVLLSGGMDSRIVAGVLRQLQKSGDYSGDVVAITWGIPESRDVIYAKRIANEFGWSFEHFELNAERLLQNIELSATRGAEYSPIHLHAMEAVSKLEGLEGVLAGSYGDSIGRGEYSGRRYNKLPGILDKHLNHFAFLNKAVENQELINLKHELAAARERFPGRSEAEYREIEMQLHYMRRQLNACMEVIDDNIPLYQMFSSPSTFGYMWSLSKESRTDDVYEHLLKYLPSILSEIPWARTGKIYNSTAEMTIDNNSSLNNRYGEWLRNDLRSEIRRELLDGTLQSLGIFNEKALVYWADNWGGNNEPKADRLDEKVAWLASLSLFCKRYNIKGNNGICFHSGIDYLNLAKAVFHTKIYHSALKFKNR</sequence>
<dbReference type="Pfam" id="PF00733">
    <property type="entry name" value="Asn_synthase"/>
    <property type="match status" value="1"/>
</dbReference>
<organism evidence="5">
    <name type="scientific">Vibrio parahaemolyticus</name>
    <dbReference type="NCBI Taxonomy" id="670"/>
    <lineage>
        <taxon>Bacteria</taxon>
        <taxon>Pseudomonadati</taxon>
        <taxon>Pseudomonadota</taxon>
        <taxon>Gammaproteobacteria</taxon>
        <taxon>Vibrionales</taxon>
        <taxon>Vibrionaceae</taxon>
        <taxon>Vibrio</taxon>
    </lineage>
</organism>
<evidence type="ECO:0000313" key="5">
    <source>
        <dbReference type="EMBL" id="QOS24735.1"/>
    </source>
</evidence>
<gene>
    <name evidence="5" type="ORF">VP5_00017</name>
</gene>
<dbReference type="PANTHER" id="PTHR43284">
    <property type="entry name" value="ASPARAGINE SYNTHETASE (GLUTAMINE-HYDROLYZING)"/>
    <property type="match status" value="1"/>
</dbReference>
<reference evidence="5" key="1">
    <citation type="submission" date="2020-08" db="EMBL/GenBank/DDBJ databases">
        <title>Genetic structure, function and evolution of capsule biosynthesis loci in Vibrio parahaemolyticus.</title>
        <authorList>
            <person name="Li L."/>
            <person name="Bian S."/>
        </authorList>
    </citation>
    <scope>NUCLEOTIDE SEQUENCE</scope>
    <source>
        <strain evidence="5">VP5</strain>
    </source>
</reference>
<accession>A0A7M1WCJ4</accession>
<dbReference type="EC" id="6.3.5.4" evidence="2"/>
<dbReference type="EMBL" id="MT898276">
    <property type="protein sequence ID" value="QOS24735.1"/>
    <property type="molecule type" value="Genomic_DNA"/>
</dbReference>
<evidence type="ECO:0000256" key="2">
    <source>
        <dbReference type="ARBA" id="ARBA00012737"/>
    </source>
</evidence>